<dbReference type="KEGG" id="woc:BA177_13445"/>
<organism evidence="3 4">
    <name type="scientific">Woeseia oceani</name>
    <dbReference type="NCBI Taxonomy" id="1548547"/>
    <lineage>
        <taxon>Bacteria</taxon>
        <taxon>Pseudomonadati</taxon>
        <taxon>Pseudomonadota</taxon>
        <taxon>Gammaproteobacteria</taxon>
        <taxon>Woeseiales</taxon>
        <taxon>Woeseiaceae</taxon>
        <taxon>Woeseia</taxon>
    </lineage>
</organism>
<name>A0A193LI50_9GAMM</name>
<dbReference type="Gene3D" id="3.50.50.60">
    <property type="entry name" value="FAD/NAD(P)-binding domain"/>
    <property type="match status" value="1"/>
</dbReference>
<dbReference type="STRING" id="1548547.BA177_13445"/>
<sequence>MKRKFPAYQNRCGWNSLLDAQTVATTLKEKHESDLVIVGAGYTGVAAARRYAELLPTANITLLDASRIGEGNPGRNSGFLLEVALANDVDTANMDRLRRCNALLGQTMQQLAKDAASAPRDCQLLRAGTYRAAAGEIGRAALRKYRAFLETAGLPVETLSREQLQERIGTRFYGSGLYSPHCYLVQPAALIRSLVEKLPTTVSVFEESPAIKIEAVGNGWRVTTPQGHVTAPTVFLANNAFCKYLGVGASRITAMYTYAALTAPLPDTDLANCGKDPQWGLLPAHRLGSTLRKTLDGRLLVRSLYGYERESNNELIAKRLRAALLRRYPALTDVAFESVWSGATGFTYNGAPLWGQVRRGLFVSAGCNGGGVVKGSLFGRLLAEHALEMETPDMAALFGNASWMPPEPLRALGFSIIAGIERHRARDEV</sequence>
<dbReference type="OrthoDB" id="311718at2"/>
<dbReference type="GO" id="GO:0016491">
    <property type="term" value="F:oxidoreductase activity"/>
    <property type="evidence" value="ECO:0007669"/>
    <property type="project" value="UniProtKB-KW"/>
</dbReference>
<evidence type="ECO:0000259" key="2">
    <source>
        <dbReference type="Pfam" id="PF01266"/>
    </source>
</evidence>
<dbReference type="SUPFAM" id="SSF51905">
    <property type="entry name" value="FAD/NAD(P)-binding domain"/>
    <property type="match status" value="1"/>
</dbReference>
<dbReference type="PANTHER" id="PTHR13847:SF281">
    <property type="entry name" value="FAD DEPENDENT OXIDOREDUCTASE DOMAIN-CONTAINING PROTEIN"/>
    <property type="match status" value="1"/>
</dbReference>
<evidence type="ECO:0000256" key="1">
    <source>
        <dbReference type="ARBA" id="ARBA00023002"/>
    </source>
</evidence>
<dbReference type="Pfam" id="PF01266">
    <property type="entry name" value="DAO"/>
    <property type="match status" value="1"/>
</dbReference>
<proteinExistence type="predicted"/>
<feature type="domain" description="FAD dependent oxidoreductase" evidence="2">
    <location>
        <begin position="34"/>
        <end position="384"/>
    </location>
</feature>
<evidence type="ECO:0000313" key="4">
    <source>
        <dbReference type="Proteomes" id="UP000092695"/>
    </source>
</evidence>
<gene>
    <name evidence="3" type="ORF">BA177_13445</name>
</gene>
<keyword evidence="4" id="KW-1185">Reference proteome</keyword>
<protein>
    <recommendedName>
        <fullName evidence="2">FAD dependent oxidoreductase domain-containing protein</fullName>
    </recommendedName>
</protein>
<dbReference type="PANTHER" id="PTHR13847">
    <property type="entry name" value="SARCOSINE DEHYDROGENASE-RELATED"/>
    <property type="match status" value="1"/>
</dbReference>
<reference evidence="3 4" key="1">
    <citation type="submission" date="2016-06" db="EMBL/GenBank/DDBJ databases">
        <title>Complete genome sequence of a deep-branching marine Gamma Proteobacterium Woeseia oceani type strain XK5.</title>
        <authorList>
            <person name="Mu D."/>
            <person name="Du Z."/>
        </authorList>
    </citation>
    <scope>NUCLEOTIDE SEQUENCE [LARGE SCALE GENOMIC DNA]</scope>
    <source>
        <strain evidence="3 4">XK5</strain>
    </source>
</reference>
<dbReference type="Gene3D" id="3.30.9.10">
    <property type="entry name" value="D-Amino Acid Oxidase, subunit A, domain 2"/>
    <property type="match status" value="1"/>
</dbReference>
<keyword evidence="1" id="KW-0560">Oxidoreductase</keyword>
<evidence type="ECO:0000313" key="3">
    <source>
        <dbReference type="EMBL" id="ANO52069.1"/>
    </source>
</evidence>
<dbReference type="GO" id="GO:0005737">
    <property type="term" value="C:cytoplasm"/>
    <property type="evidence" value="ECO:0007669"/>
    <property type="project" value="TreeGrafter"/>
</dbReference>
<dbReference type="Proteomes" id="UP000092695">
    <property type="component" value="Chromosome"/>
</dbReference>
<dbReference type="InterPro" id="IPR006076">
    <property type="entry name" value="FAD-dep_OxRdtase"/>
</dbReference>
<dbReference type="EMBL" id="CP016268">
    <property type="protein sequence ID" value="ANO52069.1"/>
    <property type="molecule type" value="Genomic_DNA"/>
</dbReference>
<dbReference type="RefSeq" id="WP_068617037.1">
    <property type="nucleotide sequence ID" value="NZ_CP016268.1"/>
</dbReference>
<dbReference type="AlphaFoldDB" id="A0A193LI50"/>
<dbReference type="InterPro" id="IPR036188">
    <property type="entry name" value="FAD/NAD-bd_sf"/>
</dbReference>
<accession>A0A193LI50</accession>